<dbReference type="PROSITE" id="PS50075">
    <property type="entry name" value="CARRIER"/>
    <property type="match status" value="2"/>
</dbReference>
<dbReference type="PROSITE" id="PS00012">
    <property type="entry name" value="PHOSPHOPANTETHEINE"/>
    <property type="match status" value="2"/>
</dbReference>
<name>A0A7X0M8N4_9ACTN</name>
<dbReference type="Gene3D" id="3.40.50.12780">
    <property type="entry name" value="N-terminal domain of ligase-like"/>
    <property type="match status" value="1"/>
</dbReference>
<comment type="caution">
    <text evidence="6">The sequence shown here is derived from an EMBL/GenBank/DDBJ whole genome shotgun (WGS) entry which is preliminary data.</text>
</comment>
<dbReference type="SUPFAM" id="SSF56801">
    <property type="entry name" value="Acetyl-CoA synthetase-like"/>
    <property type="match status" value="2"/>
</dbReference>
<dbReference type="Pfam" id="PF00501">
    <property type="entry name" value="AMP-binding"/>
    <property type="match status" value="2"/>
</dbReference>
<dbReference type="GO" id="GO:0043041">
    <property type="term" value="P:amino acid activation for nonribosomal peptide biosynthetic process"/>
    <property type="evidence" value="ECO:0007669"/>
    <property type="project" value="TreeGrafter"/>
</dbReference>
<dbReference type="Gene3D" id="3.30.559.30">
    <property type="entry name" value="Nonribosomal peptide synthetase, condensation domain"/>
    <property type="match status" value="2"/>
</dbReference>
<feature type="region of interest" description="Disordered" evidence="4">
    <location>
        <begin position="479"/>
        <end position="510"/>
    </location>
</feature>
<dbReference type="EMBL" id="JACHIU010000001">
    <property type="protein sequence ID" value="MBB6474214.1"/>
    <property type="molecule type" value="Genomic_DNA"/>
</dbReference>
<evidence type="ECO:0000256" key="2">
    <source>
        <dbReference type="ARBA" id="ARBA00022450"/>
    </source>
</evidence>
<dbReference type="GO" id="GO:0008610">
    <property type="term" value="P:lipid biosynthetic process"/>
    <property type="evidence" value="ECO:0007669"/>
    <property type="project" value="UniProtKB-ARBA"/>
</dbReference>
<dbReference type="SMART" id="SM00823">
    <property type="entry name" value="PKS_PP"/>
    <property type="match status" value="2"/>
</dbReference>
<dbReference type="InterPro" id="IPR042099">
    <property type="entry name" value="ANL_N_sf"/>
</dbReference>
<dbReference type="PANTHER" id="PTHR45527">
    <property type="entry name" value="NONRIBOSOMAL PEPTIDE SYNTHETASE"/>
    <property type="match status" value="1"/>
</dbReference>
<accession>A0A7X0M8N4</accession>
<proteinExistence type="predicted"/>
<dbReference type="InterPro" id="IPR010071">
    <property type="entry name" value="AA_adenyl_dom"/>
</dbReference>
<dbReference type="GO" id="GO:0005829">
    <property type="term" value="C:cytosol"/>
    <property type="evidence" value="ECO:0007669"/>
    <property type="project" value="TreeGrafter"/>
</dbReference>
<dbReference type="Pfam" id="PF13193">
    <property type="entry name" value="AMP-binding_C"/>
    <property type="match status" value="2"/>
</dbReference>
<dbReference type="InterPro" id="IPR023213">
    <property type="entry name" value="CAT-like_dom_sf"/>
</dbReference>
<dbReference type="GO" id="GO:0031177">
    <property type="term" value="F:phosphopantetheine binding"/>
    <property type="evidence" value="ECO:0007669"/>
    <property type="project" value="InterPro"/>
</dbReference>
<reference evidence="6 7" key="1">
    <citation type="submission" date="2020-08" db="EMBL/GenBank/DDBJ databases">
        <title>Sequencing the genomes of 1000 actinobacteria strains.</title>
        <authorList>
            <person name="Klenk H.-P."/>
        </authorList>
    </citation>
    <scope>NUCLEOTIDE SEQUENCE [LARGE SCALE GENOMIC DNA]</scope>
    <source>
        <strain evidence="6 7">DSM 44936</strain>
    </source>
</reference>
<dbReference type="PANTHER" id="PTHR45527:SF1">
    <property type="entry name" value="FATTY ACID SYNTHASE"/>
    <property type="match status" value="1"/>
</dbReference>
<dbReference type="Proteomes" id="UP000555564">
    <property type="component" value="Unassembled WGS sequence"/>
</dbReference>
<dbReference type="Pfam" id="PF00668">
    <property type="entry name" value="Condensation"/>
    <property type="match status" value="2"/>
</dbReference>
<organism evidence="6 7">
    <name type="scientific">Sphaerisporangium rubeum</name>
    <dbReference type="NCBI Taxonomy" id="321317"/>
    <lineage>
        <taxon>Bacteria</taxon>
        <taxon>Bacillati</taxon>
        <taxon>Actinomycetota</taxon>
        <taxon>Actinomycetes</taxon>
        <taxon>Streptosporangiales</taxon>
        <taxon>Streptosporangiaceae</taxon>
        <taxon>Sphaerisporangium</taxon>
    </lineage>
</organism>
<protein>
    <submittedName>
        <fullName evidence="6">Amino acid adenylation domain-containing protein</fullName>
    </submittedName>
</protein>
<dbReference type="InterPro" id="IPR000873">
    <property type="entry name" value="AMP-dep_synth/lig_dom"/>
</dbReference>
<evidence type="ECO:0000259" key="5">
    <source>
        <dbReference type="PROSITE" id="PS50075"/>
    </source>
</evidence>
<dbReference type="InterPro" id="IPR045851">
    <property type="entry name" value="AMP-bd_C_sf"/>
</dbReference>
<evidence type="ECO:0000256" key="3">
    <source>
        <dbReference type="ARBA" id="ARBA00022553"/>
    </source>
</evidence>
<keyword evidence="3" id="KW-0597">Phosphoprotein</keyword>
<dbReference type="Gene3D" id="1.10.1200.10">
    <property type="entry name" value="ACP-like"/>
    <property type="match status" value="1"/>
</dbReference>
<dbReference type="RefSeq" id="WP_184982547.1">
    <property type="nucleotide sequence ID" value="NZ_JACHIU010000001.1"/>
</dbReference>
<feature type="domain" description="Carrier" evidence="5">
    <location>
        <begin position="2065"/>
        <end position="2140"/>
    </location>
</feature>
<dbReference type="NCBIfam" id="TIGR01733">
    <property type="entry name" value="AA-adenyl-dom"/>
    <property type="match status" value="2"/>
</dbReference>
<dbReference type="FunFam" id="1.10.1200.10:FF:000016">
    <property type="entry name" value="Non-ribosomal peptide synthase"/>
    <property type="match status" value="2"/>
</dbReference>
<evidence type="ECO:0000256" key="1">
    <source>
        <dbReference type="ARBA" id="ARBA00001957"/>
    </source>
</evidence>
<dbReference type="InterPro" id="IPR001242">
    <property type="entry name" value="Condensation_dom"/>
</dbReference>
<dbReference type="PROSITE" id="PS00455">
    <property type="entry name" value="AMP_BINDING"/>
    <property type="match status" value="2"/>
</dbReference>
<dbReference type="FunFam" id="2.30.38.10:FF:000001">
    <property type="entry name" value="Non-ribosomal peptide synthetase PvdI"/>
    <property type="match status" value="2"/>
</dbReference>
<feature type="compositionally biased region" description="Low complexity" evidence="4">
    <location>
        <begin position="630"/>
        <end position="639"/>
    </location>
</feature>
<evidence type="ECO:0000256" key="4">
    <source>
        <dbReference type="SAM" id="MobiDB-lite"/>
    </source>
</evidence>
<dbReference type="CDD" id="cd19531">
    <property type="entry name" value="LCL_NRPS-like"/>
    <property type="match status" value="2"/>
</dbReference>
<feature type="region of interest" description="Disordered" evidence="4">
    <location>
        <begin position="623"/>
        <end position="672"/>
    </location>
</feature>
<evidence type="ECO:0000313" key="6">
    <source>
        <dbReference type="EMBL" id="MBB6474214.1"/>
    </source>
</evidence>
<feature type="domain" description="Carrier" evidence="5">
    <location>
        <begin position="1008"/>
        <end position="1085"/>
    </location>
</feature>
<dbReference type="GO" id="GO:0009366">
    <property type="term" value="C:enterobactin synthetase complex"/>
    <property type="evidence" value="ECO:0007669"/>
    <property type="project" value="TreeGrafter"/>
</dbReference>
<dbReference type="GO" id="GO:0047527">
    <property type="term" value="F:2,3-dihydroxybenzoate-serine ligase activity"/>
    <property type="evidence" value="ECO:0007669"/>
    <property type="project" value="TreeGrafter"/>
</dbReference>
<dbReference type="GO" id="GO:0009239">
    <property type="term" value="P:enterobactin biosynthetic process"/>
    <property type="evidence" value="ECO:0007669"/>
    <property type="project" value="TreeGrafter"/>
</dbReference>
<dbReference type="Gene3D" id="3.40.50.1820">
    <property type="entry name" value="alpha/beta hydrolase"/>
    <property type="match status" value="1"/>
</dbReference>
<dbReference type="SUPFAM" id="SSF47336">
    <property type="entry name" value="ACP-like"/>
    <property type="match status" value="2"/>
</dbReference>
<comment type="cofactor">
    <cofactor evidence="1">
        <name>pantetheine 4'-phosphate</name>
        <dbReference type="ChEBI" id="CHEBI:47942"/>
    </cofactor>
</comment>
<dbReference type="InterPro" id="IPR029058">
    <property type="entry name" value="AB_hydrolase_fold"/>
</dbReference>
<dbReference type="Gene3D" id="3.30.559.10">
    <property type="entry name" value="Chloramphenicol acetyltransferase-like domain"/>
    <property type="match status" value="2"/>
</dbReference>
<dbReference type="GO" id="GO:0072330">
    <property type="term" value="P:monocarboxylic acid biosynthetic process"/>
    <property type="evidence" value="ECO:0007669"/>
    <property type="project" value="UniProtKB-ARBA"/>
</dbReference>
<dbReference type="InterPro" id="IPR036736">
    <property type="entry name" value="ACP-like_sf"/>
</dbReference>
<dbReference type="InterPro" id="IPR020845">
    <property type="entry name" value="AMP-binding_CS"/>
</dbReference>
<evidence type="ECO:0000313" key="7">
    <source>
        <dbReference type="Proteomes" id="UP000555564"/>
    </source>
</evidence>
<dbReference type="InterPro" id="IPR006162">
    <property type="entry name" value="Ppantetheine_attach_site"/>
</dbReference>
<keyword evidence="2" id="KW-0596">Phosphopantetheine</keyword>
<dbReference type="InterPro" id="IPR020806">
    <property type="entry name" value="PKS_PP-bd"/>
</dbReference>
<dbReference type="Gene3D" id="3.40.50.980">
    <property type="match status" value="2"/>
</dbReference>
<gene>
    <name evidence="6" type="ORF">BJ992_003645</name>
</gene>
<sequence length="2166" mass="229441">MRELIPLSYGQERLWFLDQLQPGDSSHHLFSTLRLDGPLDADILERSMAEVVARHAPLRAKFAARDGRPEQVAEPPGAFTLERADLTPGEVPAFLAERTNRPFDLAAGPPLRAALARLGPRDHVLCLVVHHIACDGWSLKLLLDETARLYTAYADGKPSPLPPLPAAFADFARAQREHAEDRDEALAYWRERLAGTRPLELPTDRPRPAMATTAGAALVVPLPDGLMDGVRRLAAAERCTAFMVLTAAYQALLHRYSGQDDVCVGSAVAGRDRLEYEPLIGYFSGTLVLRGDLSGDPDFRELLARTRAAALDAYRHQHVPFERLVAELGVERDLSRAPLFQTMLVLHDMGESRLTLPGVRAEVLDAGYARVHHDLVLDVFGENGDRRLVLTYNTDLFDRETAEGYATAYLSLLARAVGEPGTPLSRLLAVDAAERELLLRQGGHPPVPPASLPTVVEMFARRAAAEPAAVALTVPATERHRFPGSPSGPPNPAAHGQAADGEPARTSPEGSWWAAGGVSLTYAEVAAAADRIARELLRAGAGPGTVVAVFAERSAAAVAGFLGTMRAGAAYLPLDPGYPPDRIAMVLTDSGAAVVLAQPSLTHLLPPHGATVLPLDPGVPAGPHGDLSALGPHGDLLTPGPGPDPHGDLLAPRPGEPPAGPRPDDPAYVLYTSGSTGRPKGVVVPHRALTAFLLAMRDLLQAGPDDVWLAVTSTSFDISGLEMYLPLVTGARAVVAGPGVARDGAALARLVDGSGVTHVQLTPSGWRVLLAAGFTGPHITALAGGEALPAPLAAELRGKVARLWNMYGPTETTIWSTAWEVPRNPVAVSIGEPIAGTSVHVVDEHLRLVPPGVPGELVIGGAGVTDGYLGRPELTAERFVPDPFGEPGDRLYRTGDTVRRRAGGTLEFLGRSDGQVKLRGHRIELGEIEAALESQPGVRQAAVVVRDQTLVAYVAGEPDRDALAARLPSFMLPATYVRMDELPLTPNGKLDRRALPDPGPAEPGGGRPPSTPAERLIAAVFAEVLGLDAAAVGADDDFFALGGHSLLATKVVARLADALGVRVPVRELFAGPTVAALAAAASRAEESAAPYEPRPDGSPAPLSAAQERLWFLHRFDPADTSWNVYLVRRVGGPLDPHLLDGALTLLAARHEALRTRYPHDDGRPLAVVEPPSAMAFERVDAESEDHARELVAARTGTPFDLTTAAPLRATLIRISPSDHVLCLVTHHIAADGWSLGVLLDDLSRLYGAGRRRVDGDPLPASLQPGDIAHRELLRAGTGRHEEALAYWKDKLSGLPALDLPVDRPRADVTVRPAGHHRVTLAGDLAAALERTGRDHGATLFMVLLAAYHVLLARHSGQDDFAIGSPTAARDRVELERVVGYLTDTLVLRADVAGDPTFAAFLATVRETVLEAHTHRVIPFERLPGLLEAGRDTGTTPLFQTMFILHSEESGTAEPFDGLPCEPFDARAGHVKLDLALDAWRHPGGLTLEFAYDAGLFEPATVASVAARFEVLLRAAVRAPDTPVGRLALRTAADEAALAEPRVIALSPQDVTEAGEVPGPSTWTWPGARTVPEMIAGTVRRTPHAVAVECGAERLTYAELDTRARALAAALRGHRTVGVCVDRSPAAVVALLAAWHAGAAYLPLDPGHPATRLAELVRDAGVSLVVTDDTTGHLGLPAATVDAGLAMHGPPVSTPPSAAGPHALAGAAGPEERDAAYVLYTSGSTGAPKGVVVEHGNLAARVRWMRPAYDLGPGDKVVQFASLGFDTHAEEIFPALVAGATVVTLPDGGASLPDLLAADPGVTVLDLPTAYWHRLVDLIDDIRWPAGLRLVILGGEQAHASAVARWHERFGGRVRLVNTYGPTETTVIATAAELGDDPGPRPPIGRPIGETTVHVMDRYGEPVPPGVPGELWVGGAGVARGYLGRPEQTAERFLDDPAGPPGARLYRTGDRVRRRPDGRLEFLGRLDDQIKVRGHRVEPAEVEARLAAFPGAGEVAVTVRDDTLIAYVTGDAPVEDLRAYAAAALPPFMVPGLWTRLGALPLTPNGKVDRAALPEVEAERDAPPVPPRTDAEHLVAEIWGEVLGRPEVGVFDDFFALGGHSLLAVQVTARLRAGVGVDVPIRAVFAHRTVAALAAVVESLLLEELAGMSDEEAMRLLGDGADGEDVS</sequence>
<dbReference type="InterPro" id="IPR025110">
    <property type="entry name" value="AMP-bd_C"/>
</dbReference>
<dbReference type="Gene3D" id="3.30.300.30">
    <property type="match status" value="2"/>
</dbReference>
<dbReference type="CDD" id="cd05930">
    <property type="entry name" value="A_NRPS"/>
    <property type="match status" value="1"/>
</dbReference>
<dbReference type="Gene3D" id="2.30.38.10">
    <property type="entry name" value="Luciferase, Domain 3"/>
    <property type="match status" value="1"/>
</dbReference>
<feature type="region of interest" description="Disordered" evidence="4">
    <location>
        <begin position="983"/>
        <end position="1012"/>
    </location>
</feature>
<dbReference type="Pfam" id="PF00550">
    <property type="entry name" value="PP-binding"/>
    <property type="match status" value="2"/>
</dbReference>
<keyword evidence="7" id="KW-1185">Reference proteome</keyword>
<dbReference type="InterPro" id="IPR009081">
    <property type="entry name" value="PP-bd_ACP"/>
</dbReference>
<dbReference type="SUPFAM" id="SSF52777">
    <property type="entry name" value="CoA-dependent acyltransferases"/>
    <property type="match status" value="4"/>
</dbReference>